<name>A0AAX1M4K0_GLAPU</name>
<dbReference type="InterPro" id="IPR050707">
    <property type="entry name" value="HTH_MetabolicPath_Reg"/>
</dbReference>
<dbReference type="InterPro" id="IPR036388">
    <property type="entry name" value="WH-like_DNA-bd_sf"/>
</dbReference>
<keyword evidence="3" id="KW-0804">Transcription</keyword>
<organism evidence="6 7">
    <name type="scientific">Glaesserella parasuis</name>
    <name type="common">Haemophilus parasuis</name>
    <dbReference type="NCBI Taxonomy" id="738"/>
    <lineage>
        <taxon>Bacteria</taxon>
        <taxon>Pseudomonadati</taxon>
        <taxon>Pseudomonadota</taxon>
        <taxon>Gammaproteobacteria</taxon>
        <taxon>Pasteurellales</taxon>
        <taxon>Pasteurellaceae</taxon>
        <taxon>Glaesserella</taxon>
    </lineage>
</organism>
<dbReference type="PANTHER" id="PTHR30136">
    <property type="entry name" value="HELIX-TURN-HELIX TRANSCRIPTIONAL REGULATOR, ICLR FAMILY"/>
    <property type="match status" value="1"/>
</dbReference>
<dbReference type="Proteomes" id="UP000662736">
    <property type="component" value="Chromosome"/>
</dbReference>
<evidence type="ECO:0000256" key="1">
    <source>
        <dbReference type="ARBA" id="ARBA00023015"/>
    </source>
</evidence>
<keyword evidence="1" id="KW-0805">Transcription regulation</keyword>
<dbReference type="SMART" id="SM00346">
    <property type="entry name" value="HTH_ICLR"/>
    <property type="match status" value="1"/>
</dbReference>
<proteinExistence type="predicted"/>
<evidence type="ECO:0000256" key="2">
    <source>
        <dbReference type="ARBA" id="ARBA00023125"/>
    </source>
</evidence>
<dbReference type="SUPFAM" id="SSF55781">
    <property type="entry name" value="GAF domain-like"/>
    <property type="match status" value="1"/>
</dbReference>
<dbReference type="Pfam" id="PF09339">
    <property type="entry name" value="HTH_IclR"/>
    <property type="match status" value="1"/>
</dbReference>
<evidence type="ECO:0000256" key="3">
    <source>
        <dbReference type="ARBA" id="ARBA00023163"/>
    </source>
</evidence>
<feature type="domain" description="IclR-ED" evidence="5">
    <location>
        <begin position="68"/>
        <end position="243"/>
    </location>
</feature>
<evidence type="ECO:0000313" key="7">
    <source>
        <dbReference type="Proteomes" id="UP000662736"/>
    </source>
</evidence>
<dbReference type="Gene3D" id="1.10.10.10">
    <property type="entry name" value="Winged helix-like DNA-binding domain superfamily/Winged helix DNA-binding domain"/>
    <property type="match status" value="1"/>
</dbReference>
<dbReference type="GO" id="GO:0003700">
    <property type="term" value="F:DNA-binding transcription factor activity"/>
    <property type="evidence" value="ECO:0007669"/>
    <property type="project" value="TreeGrafter"/>
</dbReference>
<dbReference type="PANTHER" id="PTHR30136:SF35">
    <property type="entry name" value="HTH-TYPE TRANSCRIPTIONAL REGULATOR RV1719"/>
    <property type="match status" value="1"/>
</dbReference>
<sequence length="254" mass="28623">MTTQNTISSVTETLKLLNIVAKHPNTGLSELARLAELNKSRTFRILCTLAEQHFVYQAKDGSYQLGHQLLVLGQAAHHQLSLIQAVEQTSEKLRALFNENLQLRVIENNEVVQIWRKVSSQSLQVRSVVGNRRPLGAGAAGKLLLTFAESSIRERFLETCSQAQIQQWNMDFTQIQQSEVSISKGELTQGVYAVAVPIFNAQGECIASFSMSIPNVRAENERLEQIIFEMKQASICHRYLFTHSSKSKRFSCRD</sequence>
<dbReference type="PROSITE" id="PS51078">
    <property type="entry name" value="ICLR_ED"/>
    <property type="match status" value="1"/>
</dbReference>
<feature type="domain" description="HTH iclR-type" evidence="4">
    <location>
        <begin position="7"/>
        <end position="67"/>
    </location>
</feature>
<protein>
    <submittedName>
        <fullName evidence="6">IclR family transcriptional regulator</fullName>
    </submittedName>
</protein>
<dbReference type="Gene3D" id="3.30.450.40">
    <property type="match status" value="1"/>
</dbReference>
<dbReference type="PROSITE" id="PS51077">
    <property type="entry name" value="HTH_ICLR"/>
    <property type="match status" value="1"/>
</dbReference>
<evidence type="ECO:0000259" key="5">
    <source>
        <dbReference type="PROSITE" id="PS51078"/>
    </source>
</evidence>
<dbReference type="Pfam" id="PF01614">
    <property type="entry name" value="IclR_C"/>
    <property type="match status" value="1"/>
</dbReference>
<reference evidence="6" key="1">
    <citation type="submission" date="2021-03" db="EMBL/GenBank/DDBJ databases">
        <title>Characterization of a novel Integrative Conjugative Element in Glaesserella parasuis.</title>
        <authorList>
            <person name="Hu G."/>
            <person name="Sun H."/>
        </authorList>
    </citation>
    <scope>NUCLEOTIDE SEQUENCE</scope>
    <source>
        <strain evidence="6">GHP1807</strain>
    </source>
</reference>
<dbReference type="GO" id="GO:0003677">
    <property type="term" value="F:DNA binding"/>
    <property type="evidence" value="ECO:0007669"/>
    <property type="project" value="UniProtKB-KW"/>
</dbReference>
<keyword evidence="2" id="KW-0238">DNA-binding</keyword>
<dbReference type="InterPro" id="IPR036390">
    <property type="entry name" value="WH_DNA-bd_sf"/>
</dbReference>
<dbReference type="EMBL" id="CP071491">
    <property type="protein sequence ID" value="QSX17013.1"/>
    <property type="molecule type" value="Genomic_DNA"/>
</dbReference>
<dbReference type="SUPFAM" id="SSF46785">
    <property type="entry name" value="Winged helix' DNA-binding domain"/>
    <property type="match status" value="1"/>
</dbReference>
<accession>A0AAX1M4K0</accession>
<dbReference type="GO" id="GO:0045892">
    <property type="term" value="P:negative regulation of DNA-templated transcription"/>
    <property type="evidence" value="ECO:0007669"/>
    <property type="project" value="TreeGrafter"/>
</dbReference>
<dbReference type="RefSeq" id="WP_021114376.1">
    <property type="nucleotide sequence ID" value="NZ_CP015099.1"/>
</dbReference>
<evidence type="ECO:0000313" key="6">
    <source>
        <dbReference type="EMBL" id="QSX17013.1"/>
    </source>
</evidence>
<dbReference type="InterPro" id="IPR014757">
    <property type="entry name" value="Tscrpt_reg_IclR_C"/>
</dbReference>
<gene>
    <name evidence="6" type="ORF">J1G54_12060</name>
</gene>
<dbReference type="InterPro" id="IPR005471">
    <property type="entry name" value="Tscrpt_reg_IclR_N"/>
</dbReference>
<evidence type="ECO:0000259" key="4">
    <source>
        <dbReference type="PROSITE" id="PS51077"/>
    </source>
</evidence>
<dbReference type="AlphaFoldDB" id="A0AAX1M4K0"/>
<dbReference type="InterPro" id="IPR029016">
    <property type="entry name" value="GAF-like_dom_sf"/>
</dbReference>